<dbReference type="Pfam" id="PF03797">
    <property type="entry name" value="Autotransporter"/>
    <property type="match status" value="1"/>
</dbReference>
<dbReference type="InterPro" id="IPR005546">
    <property type="entry name" value="Autotransporte_beta"/>
</dbReference>
<dbReference type="InterPro" id="IPR036709">
    <property type="entry name" value="Autotransporte_beta_dom_sf"/>
</dbReference>
<gene>
    <name evidence="3" type="ORF">EHE22_02660</name>
</gene>
<accession>A0A7Y3WVQ8</accession>
<dbReference type="NCBIfam" id="TIGR04393">
    <property type="entry name" value="rpt_T5SS_PEPC"/>
    <property type="match status" value="3"/>
</dbReference>
<sequence>MKKPQMLLSSSSILTLAFLMSISALDTAAANCSLPGGSPPCFASMAPSLLPVTVDEGAVEINGFQVSHPSDNAIVGTTSGKQASLVISNGGTLENLRGIVGDVAGSEGEVLVTGPNSAWNNIERLIVGNDGVGTLSIEKGAKVTSGPFSAVGWGAGSVGNATITGTGSHWSFDYAMDIGSGGKGTMTIADGGALSGDDLFVGYDTDGQGSLLLKDKGSSIDVNEFYVGFYGKADVKVENGAELKSALIRLATQAGSEGLLEVSGKGTVVTTGPILAGTSGKSDIIVRDGGALNTNSLRMGILAGSNSSVTISGSNAKLNADEIWFGNGKSTLDFHHNNELYEFSGKLISKHIDGNTWKDGITVGTHELHQSSGKTLLSGDNSLFQGKTYVEGGTLLIGNKLGGDVLVSGGGALGGSGAIGTTDALSTVTIASGGILAPGNLNGGLTINGDLIFAAGSSYQVNVDPKSNASDHVYVSGKASLNGGSVLHVGASGNYNPFSTYRILTVGNELTGAFNGVTSNFAFLTPELIYDYAKKTVDLKLSRNDMKFANKAMTANQRSLAGALDTLKADGNALYTALVTLGDDQATIQSSFDALSGEVHASAKSALIENTLLTQNAITNRLRSAFSEPVATPPIEPLGYGPERKQPTAFNSVVDKDRVAATYGGWAQAYGHWLKQDGNSNVGEFSASSGGFVAGIDNTIADSWRVGVLAGYGQTSFHSNDRASSGNSDNYTLGAYAGSQWAMSHGVLAFSSGIAYTWHQLETERSVAFNGFSDRLNADYDAGSLVAFGELGYKIAAGRSTFEPYANLTNVYHKTNGFNETGNTLAALNVDSDKTNTVFTTLGLRAATTLDLGNISPKARADIGWRHAYGDVDSESSARFTGSDIFTVGGTPVAKDVATLEAGLDFNLLPSTVLGVAYTGQFAKDVKQNGFNVKLAVSF</sequence>
<dbReference type="SMART" id="SM00869">
    <property type="entry name" value="Autotransporter"/>
    <property type="match status" value="1"/>
</dbReference>
<dbReference type="SUPFAM" id="SSF51126">
    <property type="entry name" value="Pectin lyase-like"/>
    <property type="match status" value="1"/>
</dbReference>
<dbReference type="RefSeq" id="WP_171379645.1">
    <property type="nucleotide sequence ID" value="NZ_PKQI01000001.1"/>
</dbReference>
<comment type="caution">
    <text evidence="3">The sequence shown here is derived from an EMBL/GenBank/DDBJ whole genome shotgun (WGS) entry which is preliminary data.</text>
</comment>
<dbReference type="AlphaFoldDB" id="A0A7Y3WVQ8"/>
<feature type="signal peptide" evidence="1">
    <location>
        <begin position="1"/>
        <end position="28"/>
    </location>
</feature>
<dbReference type="NCBIfam" id="TIGR01414">
    <property type="entry name" value="autotrans_barl"/>
    <property type="match status" value="1"/>
</dbReference>
<dbReference type="Proteomes" id="UP000526233">
    <property type="component" value="Unassembled WGS sequence"/>
</dbReference>
<keyword evidence="1" id="KW-0732">Signal</keyword>
<evidence type="ECO:0000313" key="4">
    <source>
        <dbReference type="Proteomes" id="UP000526233"/>
    </source>
</evidence>
<evidence type="ECO:0000256" key="1">
    <source>
        <dbReference type="SAM" id="SignalP"/>
    </source>
</evidence>
<dbReference type="InterPro" id="IPR006315">
    <property type="entry name" value="OM_autotransptr_brl_dom"/>
</dbReference>
<dbReference type="SUPFAM" id="SSF103515">
    <property type="entry name" value="Autotransporter"/>
    <property type="match status" value="1"/>
</dbReference>
<organism evidence="3 4">
    <name type="scientific">Brucella pseudogrignonensis</name>
    <dbReference type="NCBI Taxonomy" id="419475"/>
    <lineage>
        <taxon>Bacteria</taxon>
        <taxon>Pseudomonadati</taxon>
        <taxon>Pseudomonadota</taxon>
        <taxon>Alphaproteobacteria</taxon>
        <taxon>Hyphomicrobiales</taxon>
        <taxon>Brucellaceae</taxon>
        <taxon>Brucella/Ochrobactrum group</taxon>
        <taxon>Brucella</taxon>
    </lineage>
</organism>
<dbReference type="PROSITE" id="PS51208">
    <property type="entry name" value="AUTOTRANSPORTER"/>
    <property type="match status" value="1"/>
</dbReference>
<feature type="domain" description="Autotransporter" evidence="2">
    <location>
        <begin position="658"/>
        <end position="939"/>
    </location>
</feature>
<dbReference type="InterPro" id="IPR030895">
    <property type="entry name" value="T5SS_PEPC_rpt"/>
</dbReference>
<dbReference type="GO" id="GO:0019867">
    <property type="term" value="C:outer membrane"/>
    <property type="evidence" value="ECO:0007669"/>
    <property type="project" value="InterPro"/>
</dbReference>
<feature type="chain" id="PRO_5030728235" evidence="1">
    <location>
        <begin position="29"/>
        <end position="939"/>
    </location>
</feature>
<dbReference type="EMBL" id="PKQI01000001">
    <property type="protein sequence ID" value="NNV19333.1"/>
    <property type="molecule type" value="Genomic_DNA"/>
</dbReference>
<name>A0A7Y3WVQ8_9HYPH</name>
<dbReference type="InterPro" id="IPR011050">
    <property type="entry name" value="Pectin_lyase_fold/virulence"/>
</dbReference>
<protein>
    <submittedName>
        <fullName evidence="3">Autotransporter domain-containing protein</fullName>
    </submittedName>
</protein>
<proteinExistence type="predicted"/>
<evidence type="ECO:0000313" key="3">
    <source>
        <dbReference type="EMBL" id="NNV19333.1"/>
    </source>
</evidence>
<evidence type="ECO:0000259" key="2">
    <source>
        <dbReference type="PROSITE" id="PS51208"/>
    </source>
</evidence>
<reference evidence="3 4" key="1">
    <citation type="submission" date="2018-11" db="EMBL/GenBank/DDBJ databases">
        <title>Genome sequencing and analysis.</title>
        <authorList>
            <person name="Huang Y.-T."/>
        </authorList>
    </citation>
    <scope>NUCLEOTIDE SEQUENCE [LARGE SCALE GENOMIC DNA]</scope>
    <source>
        <strain evidence="3 4">SHIN</strain>
    </source>
</reference>
<dbReference type="Gene3D" id="2.40.128.130">
    <property type="entry name" value="Autotransporter beta-domain"/>
    <property type="match status" value="1"/>
</dbReference>